<gene>
    <name evidence="1" type="ORF">CROQUDRAFT_48848</name>
</gene>
<name>A0A9P6NGY7_9BASI</name>
<reference evidence="1" key="1">
    <citation type="submission" date="2013-11" db="EMBL/GenBank/DDBJ databases">
        <title>Genome sequence of the fusiform rust pathogen reveals effectors for host alternation and coevolution with pine.</title>
        <authorList>
            <consortium name="DOE Joint Genome Institute"/>
            <person name="Smith K."/>
            <person name="Pendleton A."/>
            <person name="Kubisiak T."/>
            <person name="Anderson C."/>
            <person name="Salamov A."/>
            <person name="Aerts A."/>
            <person name="Riley R."/>
            <person name="Clum A."/>
            <person name="Lindquist E."/>
            <person name="Ence D."/>
            <person name="Campbell M."/>
            <person name="Kronenberg Z."/>
            <person name="Feau N."/>
            <person name="Dhillon B."/>
            <person name="Hamelin R."/>
            <person name="Burleigh J."/>
            <person name="Smith J."/>
            <person name="Yandell M."/>
            <person name="Nelson C."/>
            <person name="Grigoriev I."/>
            <person name="Davis J."/>
        </authorList>
    </citation>
    <scope>NUCLEOTIDE SEQUENCE</scope>
    <source>
        <strain evidence="1">G11</strain>
    </source>
</reference>
<dbReference type="Proteomes" id="UP000886653">
    <property type="component" value="Unassembled WGS sequence"/>
</dbReference>
<dbReference type="AlphaFoldDB" id="A0A9P6NGY7"/>
<dbReference type="OrthoDB" id="3229173at2759"/>
<sequence length="92" mass="10525">SPVGRGERHRNLYYLPSQVLIFSTTQKLNDSLNRSLLAWHNSLDLVGLKPLKQLLKLHGILSNSMNESDVQHCPTCVQSKMHHLKFSSQLLY</sequence>
<keyword evidence="2" id="KW-1185">Reference proteome</keyword>
<evidence type="ECO:0000313" key="1">
    <source>
        <dbReference type="EMBL" id="KAG0143450.1"/>
    </source>
</evidence>
<accession>A0A9P6NGY7</accession>
<organism evidence="1 2">
    <name type="scientific">Cronartium quercuum f. sp. fusiforme G11</name>
    <dbReference type="NCBI Taxonomy" id="708437"/>
    <lineage>
        <taxon>Eukaryota</taxon>
        <taxon>Fungi</taxon>
        <taxon>Dikarya</taxon>
        <taxon>Basidiomycota</taxon>
        <taxon>Pucciniomycotina</taxon>
        <taxon>Pucciniomycetes</taxon>
        <taxon>Pucciniales</taxon>
        <taxon>Coleosporiaceae</taxon>
        <taxon>Cronartium</taxon>
    </lineage>
</organism>
<protein>
    <recommendedName>
        <fullName evidence="3">GAG-pre-integrase domain-containing protein</fullName>
    </recommendedName>
</protein>
<evidence type="ECO:0000313" key="2">
    <source>
        <dbReference type="Proteomes" id="UP000886653"/>
    </source>
</evidence>
<comment type="caution">
    <text evidence="1">The sequence shown here is derived from an EMBL/GenBank/DDBJ whole genome shotgun (WGS) entry which is preliminary data.</text>
</comment>
<dbReference type="EMBL" id="MU167319">
    <property type="protein sequence ID" value="KAG0143450.1"/>
    <property type="molecule type" value="Genomic_DNA"/>
</dbReference>
<evidence type="ECO:0008006" key="3">
    <source>
        <dbReference type="Google" id="ProtNLM"/>
    </source>
</evidence>
<feature type="non-terminal residue" evidence="1">
    <location>
        <position position="1"/>
    </location>
</feature>
<proteinExistence type="predicted"/>